<feature type="non-terminal residue" evidence="1">
    <location>
        <position position="1"/>
    </location>
</feature>
<organism evidence="1">
    <name type="scientific">marine sediment metagenome</name>
    <dbReference type="NCBI Taxonomy" id="412755"/>
    <lineage>
        <taxon>unclassified sequences</taxon>
        <taxon>metagenomes</taxon>
        <taxon>ecological metagenomes</taxon>
    </lineage>
</organism>
<dbReference type="EMBL" id="LAZR01019897">
    <property type="protein sequence ID" value="KKL90855.1"/>
    <property type="molecule type" value="Genomic_DNA"/>
</dbReference>
<dbReference type="AlphaFoldDB" id="A0A0F9IAN4"/>
<accession>A0A0F9IAN4</accession>
<evidence type="ECO:0000313" key="1">
    <source>
        <dbReference type="EMBL" id="KKL90855.1"/>
    </source>
</evidence>
<gene>
    <name evidence="1" type="ORF">LCGC14_1900560</name>
</gene>
<name>A0A0F9IAN4_9ZZZZ</name>
<protein>
    <submittedName>
        <fullName evidence="1">Uncharacterized protein</fullName>
    </submittedName>
</protein>
<proteinExistence type="predicted"/>
<reference evidence="1" key="1">
    <citation type="journal article" date="2015" name="Nature">
        <title>Complex archaea that bridge the gap between prokaryotes and eukaryotes.</title>
        <authorList>
            <person name="Spang A."/>
            <person name="Saw J.H."/>
            <person name="Jorgensen S.L."/>
            <person name="Zaremba-Niedzwiedzka K."/>
            <person name="Martijn J."/>
            <person name="Lind A.E."/>
            <person name="van Eijk R."/>
            <person name="Schleper C."/>
            <person name="Guy L."/>
            <person name="Ettema T.J."/>
        </authorList>
    </citation>
    <scope>NUCLEOTIDE SEQUENCE</scope>
</reference>
<sequence length="84" mass="9674">TIPIREPFMDLQVDRVRLRPADLPVALQGYIMARNRYDFSSGLERLLDTRYSSSAPWSVKAFQFDPVPFIVVEPTTEPETSWVS</sequence>
<comment type="caution">
    <text evidence="1">The sequence shown here is derived from an EMBL/GenBank/DDBJ whole genome shotgun (WGS) entry which is preliminary data.</text>
</comment>